<evidence type="ECO:0000313" key="11">
    <source>
        <dbReference type="Proteomes" id="UP000219453"/>
    </source>
</evidence>
<reference evidence="10 11" key="1">
    <citation type="submission" date="2017-09" db="EMBL/GenBank/DDBJ databases">
        <authorList>
            <person name="Ehlers B."/>
            <person name="Leendertz F.H."/>
        </authorList>
    </citation>
    <scope>NUCLEOTIDE SEQUENCE [LARGE SCALE GENOMIC DNA]</scope>
    <source>
        <strain evidence="10 11">DSM 27208</strain>
    </source>
</reference>
<feature type="transmembrane region" description="Helical" evidence="8">
    <location>
        <begin position="247"/>
        <end position="266"/>
    </location>
</feature>
<evidence type="ECO:0000256" key="7">
    <source>
        <dbReference type="ARBA" id="ARBA00023136"/>
    </source>
</evidence>
<dbReference type="OrthoDB" id="19110at2157"/>
<protein>
    <submittedName>
        <fullName evidence="10">Peptidase family M50</fullName>
    </submittedName>
</protein>
<dbReference type="Pfam" id="PF02163">
    <property type="entry name" value="Peptidase_M50"/>
    <property type="match status" value="1"/>
</dbReference>
<feature type="transmembrane region" description="Helical" evidence="8">
    <location>
        <begin position="121"/>
        <end position="140"/>
    </location>
</feature>
<dbReference type="EMBL" id="OBEJ01000005">
    <property type="protein sequence ID" value="SNZ17223.1"/>
    <property type="molecule type" value="Genomic_DNA"/>
</dbReference>
<dbReference type="PANTHER" id="PTHR31412">
    <property type="entry name" value="ZINC METALLOPROTEASE EGY1"/>
    <property type="match status" value="1"/>
</dbReference>
<keyword evidence="3 8" id="KW-0812">Transmembrane</keyword>
<dbReference type="GO" id="GO:0008233">
    <property type="term" value="F:peptidase activity"/>
    <property type="evidence" value="ECO:0007669"/>
    <property type="project" value="UniProtKB-KW"/>
</dbReference>
<dbReference type="GO" id="GO:0006508">
    <property type="term" value="P:proteolysis"/>
    <property type="evidence" value="ECO:0007669"/>
    <property type="project" value="UniProtKB-KW"/>
</dbReference>
<dbReference type="GO" id="GO:0016020">
    <property type="term" value="C:membrane"/>
    <property type="evidence" value="ECO:0007669"/>
    <property type="project" value="UniProtKB-SubCell"/>
</dbReference>
<dbReference type="InterPro" id="IPR008915">
    <property type="entry name" value="Peptidase_M50"/>
</dbReference>
<feature type="transmembrane region" description="Helical" evidence="8">
    <location>
        <begin position="317"/>
        <end position="334"/>
    </location>
</feature>
<keyword evidence="11" id="KW-1185">Reference proteome</keyword>
<evidence type="ECO:0000256" key="1">
    <source>
        <dbReference type="ARBA" id="ARBA00004141"/>
    </source>
</evidence>
<keyword evidence="4" id="KW-0378">Hydrolase</keyword>
<keyword evidence="6 8" id="KW-1133">Transmembrane helix</keyword>
<organism evidence="10 11">
    <name type="scientific">Natronoarchaeum philippinense</name>
    <dbReference type="NCBI Taxonomy" id="558529"/>
    <lineage>
        <taxon>Archaea</taxon>
        <taxon>Methanobacteriati</taxon>
        <taxon>Methanobacteriota</taxon>
        <taxon>Stenosarchaea group</taxon>
        <taxon>Halobacteria</taxon>
        <taxon>Halobacteriales</taxon>
        <taxon>Natronoarchaeaceae</taxon>
    </lineage>
</organism>
<evidence type="ECO:0000256" key="8">
    <source>
        <dbReference type="SAM" id="Phobius"/>
    </source>
</evidence>
<dbReference type="Proteomes" id="UP000219453">
    <property type="component" value="Unassembled WGS sequence"/>
</dbReference>
<keyword evidence="2" id="KW-0645">Protease</keyword>
<proteinExistence type="predicted"/>
<gene>
    <name evidence="10" type="ORF">SAMN06269185_2934</name>
</gene>
<keyword evidence="5" id="KW-0809">Transit peptide</keyword>
<evidence type="ECO:0000256" key="3">
    <source>
        <dbReference type="ARBA" id="ARBA00022692"/>
    </source>
</evidence>
<accession>A0A285P7N9</accession>
<keyword evidence="7 8" id="KW-0472">Membrane</keyword>
<dbReference type="PANTHER" id="PTHR31412:SF0">
    <property type="entry name" value="ZINC METALLOPROTEASE EGY1, CHLOROPLASTIC-RELATED"/>
    <property type="match status" value="1"/>
</dbReference>
<evidence type="ECO:0000256" key="6">
    <source>
        <dbReference type="ARBA" id="ARBA00022989"/>
    </source>
</evidence>
<feature type="domain" description="Peptidase M50" evidence="9">
    <location>
        <begin position="124"/>
        <end position="287"/>
    </location>
</feature>
<evidence type="ECO:0000256" key="5">
    <source>
        <dbReference type="ARBA" id="ARBA00022946"/>
    </source>
</evidence>
<feature type="transmembrane region" description="Helical" evidence="8">
    <location>
        <begin position="346"/>
        <end position="365"/>
    </location>
</feature>
<sequence>MSGPEWTDQGPPTSAFADTFYVYEVREDGDRIEYFGTPLLPRQRVLEELWPAFQKEGYELSYERKYGETVLVAEPADDGEVSDVPWTNIVLFLATVVSTLLVGAAWYQIDVTSGPLAVLRAWPFAAAVMGVFGVHEMGHYVMSRYHGVRASLPYFIPVPTLFGTMGAVIKMKGQMPDRKALFDIGVAGPLAGLAATFVVTIIGLQLEPVATVEPAARSGEAVLLRLNHPPLLDALAALTGQADQTNYHPVVVGGWLGMFITFLNMIPVGQLDGGHVSRAMFGEYQETLAAAVPGALIALGGYLHFVGDVSLNSVGIWFLWGAIALFMSLVGAVRPIDDSSLGRKRFAVGVVTFVLAGLCFTPVPIEMIG</sequence>
<evidence type="ECO:0000256" key="2">
    <source>
        <dbReference type="ARBA" id="ARBA00022670"/>
    </source>
</evidence>
<dbReference type="RefSeq" id="WP_097009833.1">
    <property type="nucleotide sequence ID" value="NZ_OBEJ01000005.1"/>
</dbReference>
<dbReference type="InterPro" id="IPR044838">
    <property type="entry name" value="EGY1-like"/>
</dbReference>
<dbReference type="AlphaFoldDB" id="A0A285P7N9"/>
<feature type="transmembrane region" description="Helical" evidence="8">
    <location>
        <begin position="152"/>
        <end position="169"/>
    </location>
</feature>
<feature type="transmembrane region" description="Helical" evidence="8">
    <location>
        <begin position="89"/>
        <end position="109"/>
    </location>
</feature>
<evidence type="ECO:0000256" key="4">
    <source>
        <dbReference type="ARBA" id="ARBA00022801"/>
    </source>
</evidence>
<feature type="transmembrane region" description="Helical" evidence="8">
    <location>
        <begin position="287"/>
        <end position="305"/>
    </location>
</feature>
<feature type="transmembrane region" description="Helical" evidence="8">
    <location>
        <begin position="181"/>
        <end position="204"/>
    </location>
</feature>
<evidence type="ECO:0000259" key="9">
    <source>
        <dbReference type="Pfam" id="PF02163"/>
    </source>
</evidence>
<comment type="subcellular location">
    <subcellularLocation>
        <location evidence="1">Membrane</location>
        <topology evidence="1">Multi-pass membrane protein</topology>
    </subcellularLocation>
</comment>
<name>A0A285P7N9_NATPI</name>
<evidence type="ECO:0000313" key="10">
    <source>
        <dbReference type="EMBL" id="SNZ17223.1"/>
    </source>
</evidence>
<dbReference type="CDD" id="cd06160">
    <property type="entry name" value="S2P-M50_like_2"/>
    <property type="match status" value="1"/>
</dbReference>